<dbReference type="EMBL" id="JAUKUD010000007">
    <property type="protein sequence ID" value="KAK0738659.1"/>
    <property type="molecule type" value="Genomic_DNA"/>
</dbReference>
<organism evidence="3 4">
    <name type="scientific">Schizothecium vesticola</name>
    <dbReference type="NCBI Taxonomy" id="314040"/>
    <lineage>
        <taxon>Eukaryota</taxon>
        <taxon>Fungi</taxon>
        <taxon>Dikarya</taxon>
        <taxon>Ascomycota</taxon>
        <taxon>Pezizomycotina</taxon>
        <taxon>Sordariomycetes</taxon>
        <taxon>Sordariomycetidae</taxon>
        <taxon>Sordariales</taxon>
        <taxon>Schizotheciaceae</taxon>
        <taxon>Schizothecium</taxon>
    </lineage>
</organism>
<name>A0AA40BQQ7_9PEZI</name>
<dbReference type="Gene3D" id="3.40.50.300">
    <property type="entry name" value="P-loop containing nucleotide triphosphate hydrolases"/>
    <property type="match status" value="1"/>
</dbReference>
<keyword evidence="4" id="KW-1185">Reference proteome</keyword>
<dbReference type="InterPro" id="IPR027417">
    <property type="entry name" value="P-loop_NTPase"/>
</dbReference>
<evidence type="ECO:0000313" key="3">
    <source>
        <dbReference type="EMBL" id="KAK0738659.1"/>
    </source>
</evidence>
<gene>
    <name evidence="3" type="ORF">B0T18DRAFT_433429</name>
</gene>
<proteinExistence type="predicted"/>
<accession>A0AA40BQQ7</accession>
<dbReference type="Proteomes" id="UP001172155">
    <property type="component" value="Unassembled WGS sequence"/>
</dbReference>
<dbReference type="InterPro" id="IPR056884">
    <property type="entry name" value="NPHP3-like_N"/>
</dbReference>
<dbReference type="PANTHER" id="PTHR10039:SF5">
    <property type="entry name" value="NACHT DOMAIN-CONTAINING PROTEIN"/>
    <property type="match status" value="1"/>
</dbReference>
<evidence type="ECO:0000313" key="4">
    <source>
        <dbReference type="Proteomes" id="UP001172155"/>
    </source>
</evidence>
<feature type="domain" description="Nephrocystin 3-like N-terminal" evidence="2">
    <location>
        <begin position="288"/>
        <end position="433"/>
    </location>
</feature>
<dbReference type="PANTHER" id="PTHR10039">
    <property type="entry name" value="AMELOGENIN"/>
    <property type="match status" value="1"/>
</dbReference>
<reference evidence="3" key="1">
    <citation type="submission" date="2023-06" db="EMBL/GenBank/DDBJ databases">
        <title>Genome-scale phylogeny and comparative genomics of the fungal order Sordariales.</title>
        <authorList>
            <consortium name="Lawrence Berkeley National Laboratory"/>
            <person name="Hensen N."/>
            <person name="Bonometti L."/>
            <person name="Westerberg I."/>
            <person name="Brannstrom I.O."/>
            <person name="Guillou S."/>
            <person name="Cros-Aarteil S."/>
            <person name="Calhoun S."/>
            <person name="Haridas S."/>
            <person name="Kuo A."/>
            <person name="Mondo S."/>
            <person name="Pangilinan J."/>
            <person name="Riley R."/>
            <person name="LaButti K."/>
            <person name="Andreopoulos B."/>
            <person name="Lipzen A."/>
            <person name="Chen C."/>
            <person name="Yanf M."/>
            <person name="Daum C."/>
            <person name="Ng V."/>
            <person name="Clum A."/>
            <person name="Steindorff A."/>
            <person name="Ohm R."/>
            <person name="Martin F."/>
            <person name="Silar P."/>
            <person name="Natvig D."/>
            <person name="Lalanne C."/>
            <person name="Gautier V."/>
            <person name="Ament-velasquez S.L."/>
            <person name="Kruys A."/>
            <person name="Hutchinson M.I."/>
            <person name="Powell A.J."/>
            <person name="Barry K."/>
            <person name="Miller A.N."/>
            <person name="Grigoriev I.V."/>
            <person name="Debuchy R."/>
            <person name="Gladieux P."/>
            <person name="Thoren M.H."/>
            <person name="Johannesson H."/>
        </authorList>
    </citation>
    <scope>NUCLEOTIDE SEQUENCE</scope>
    <source>
        <strain evidence="3">SMH3187-1</strain>
    </source>
</reference>
<evidence type="ECO:0000256" key="1">
    <source>
        <dbReference type="ARBA" id="ARBA00022737"/>
    </source>
</evidence>
<dbReference type="AlphaFoldDB" id="A0AA40BQQ7"/>
<evidence type="ECO:0000259" key="2">
    <source>
        <dbReference type="Pfam" id="PF24883"/>
    </source>
</evidence>
<protein>
    <recommendedName>
        <fullName evidence="2">Nephrocystin 3-like N-terminal domain-containing protein</fullName>
    </recommendedName>
</protein>
<keyword evidence="1" id="KW-0677">Repeat</keyword>
<dbReference type="SUPFAM" id="SSF52540">
    <property type="entry name" value="P-loop containing nucleoside triphosphate hydrolases"/>
    <property type="match status" value="1"/>
</dbReference>
<sequence>MDPISAVGFASAVLTFVEFSWKLVKGSYDIYRSDTNTTADTVSISAALKDLEDVTGKLRVDCQGASHHRDFLKDLAAQCLVVSGELSALLSDLERKEGNKVWRSVETKWKIMRKEKDIAFLEQRLASLRLQLLLRLTTIMSEEQSSVKAKLDKIQAGNVSIHSQAVGELTAIQEGIQELKTTLATQMSEDSGPIGPNLSGSLAEIQKSLSSILAFLDAVPKSSKMEECILRRLHFPQMWTREETVGKAEFDTFNWFLDLEADLDIKAPDDSKHVLLSDDELHALELARRQFLGWLETGSLVFHISGKAGSGKSTLMKFLYHHPRVKELLQQWAGPKNLVIAGFFFWSSGTPEEKSLVGLYQSILFQTLQQYPELIQQTFPRYWSKDCHNLANLDTTPFQLSELRRAMELLVSQDRTAGHRFLFFIDGLDEFEAT</sequence>
<dbReference type="Pfam" id="PF24883">
    <property type="entry name" value="NPHP3_N"/>
    <property type="match status" value="1"/>
</dbReference>
<comment type="caution">
    <text evidence="3">The sequence shown here is derived from an EMBL/GenBank/DDBJ whole genome shotgun (WGS) entry which is preliminary data.</text>
</comment>